<name>A0A1Z5JJW1_FISSO</name>
<gene>
    <name evidence="9" type="ORF">FisN_8Hh086</name>
</gene>
<dbReference type="InterPro" id="IPR050355">
    <property type="entry name" value="RCF1"/>
</dbReference>
<dbReference type="PANTHER" id="PTHR12297">
    <property type="entry name" value="HYPOXIA-INDUCBILE GENE 1 HIG1 -RELATED"/>
    <property type="match status" value="1"/>
</dbReference>
<evidence type="ECO:0000256" key="1">
    <source>
        <dbReference type="ARBA" id="ARBA00004325"/>
    </source>
</evidence>
<comment type="subcellular location">
    <subcellularLocation>
        <location evidence="1">Mitochondrion membrane</location>
    </subcellularLocation>
</comment>
<dbReference type="OrthoDB" id="6604018at2759"/>
<reference evidence="9 10" key="1">
    <citation type="journal article" date="2015" name="Plant Cell">
        <title>Oil accumulation by the oleaginous diatom Fistulifera solaris as revealed by the genome and transcriptome.</title>
        <authorList>
            <person name="Tanaka T."/>
            <person name="Maeda Y."/>
            <person name="Veluchamy A."/>
            <person name="Tanaka M."/>
            <person name="Abida H."/>
            <person name="Marechal E."/>
            <person name="Bowler C."/>
            <person name="Muto M."/>
            <person name="Sunaga Y."/>
            <person name="Tanaka M."/>
            <person name="Yoshino T."/>
            <person name="Taniguchi T."/>
            <person name="Fukuda Y."/>
            <person name="Nemoto M."/>
            <person name="Matsumoto M."/>
            <person name="Wong P.S."/>
            <person name="Aburatani S."/>
            <person name="Fujibuchi W."/>
        </authorList>
    </citation>
    <scope>NUCLEOTIDE SEQUENCE [LARGE SCALE GENOMIC DNA]</scope>
    <source>
        <strain evidence="9 10">JPCC DA0580</strain>
    </source>
</reference>
<evidence type="ECO:0000256" key="4">
    <source>
        <dbReference type="ARBA" id="ARBA00023128"/>
    </source>
</evidence>
<keyword evidence="2 7" id="KW-0812">Transmembrane</keyword>
<keyword evidence="4" id="KW-0496">Mitochondrion</keyword>
<evidence type="ECO:0000259" key="8">
    <source>
        <dbReference type="PROSITE" id="PS51503"/>
    </source>
</evidence>
<evidence type="ECO:0000256" key="3">
    <source>
        <dbReference type="ARBA" id="ARBA00022989"/>
    </source>
</evidence>
<evidence type="ECO:0000256" key="2">
    <source>
        <dbReference type="ARBA" id="ARBA00022692"/>
    </source>
</evidence>
<dbReference type="EMBL" id="BDSP01000075">
    <property type="protein sequence ID" value="GAX14078.1"/>
    <property type="molecule type" value="Genomic_DNA"/>
</dbReference>
<dbReference type="GO" id="GO:0031966">
    <property type="term" value="C:mitochondrial membrane"/>
    <property type="evidence" value="ECO:0007669"/>
    <property type="project" value="UniProtKB-SubCell"/>
</dbReference>
<feature type="region of interest" description="Disordered" evidence="6">
    <location>
        <begin position="1"/>
        <end position="25"/>
    </location>
</feature>
<dbReference type="PANTHER" id="PTHR12297:SF3">
    <property type="entry name" value="HIG1 DOMAIN FAMILY MEMBER 1A"/>
    <property type="match status" value="1"/>
</dbReference>
<proteinExistence type="predicted"/>
<feature type="compositionally biased region" description="Basic and acidic residues" evidence="6">
    <location>
        <begin position="13"/>
        <end position="25"/>
    </location>
</feature>
<sequence>MGWLPTMRTACESSRDEGPPKMPRNESLEEKIWRKFSQQPLVPIGCAATAYFLASGIKSFRDRDPVKSQRMMKARVMAQFATLMCFIGYLGVEKLDFRIAPMYQDAKKAQAQQGQDGSAE</sequence>
<dbReference type="Pfam" id="PF04588">
    <property type="entry name" value="HIG_1_N"/>
    <property type="match status" value="1"/>
</dbReference>
<protein>
    <recommendedName>
        <fullName evidence="8">HIG1 domain-containing protein</fullName>
    </recommendedName>
</protein>
<comment type="caution">
    <text evidence="9">The sequence shown here is derived from an EMBL/GenBank/DDBJ whole genome shotgun (WGS) entry which is preliminary data.</text>
</comment>
<keyword evidence="3 7" id="KW-1133">Transmembrane helix</keyword>
<accession>A0A1Z5JJW1</accession>
<dbReference type="GO" id="GO:0097250">
    <property type="term" value="P:mitochondrial respirasome assembly"/>
    <property type="evidence" value="ECO:0007669"/>
    <property type="project" value="TreeGrafter"/>
</dbReference>
<feature type="domain" description="HIG1" evidence="8">
    <location>
        <begin position="13"/>
        <end position="104"/>
    </location>
</feature>
<evidence type="ECO:0000313" key="9">
    <source>
        <dbReference type="EMBL" id="GAX14078.1"/>
    </source>
</evidence>
<keyword evidence="5 7" id="KW-0472">Membrane</keyword>
<evidence type="ECO:0000256" key="6">
    <source>
        <dbReference type="SAM" id="MobiDB-lite"/>
    </source>
</evidence>
<evidence type="ECO:0000256" key="5">
    <source>
        <dbReference type="ARBA" id="ARBA00023136"/>
    </source>
</evidence>
<dbReference type="InterPro" id="IPR007667">
    <property type="entry name" value="Hypoxia_induced_domain"/>
</dbReference>
<feature type="transmembrane region" description="Helical" evidence="7">
    <location>
        <begin position="72"/>
        <end position="92"/>
    </location>
</feature>
<evidence type="ECO:0000313" key="10">
    <source>
        <dbReference type="Proteomes" id="UP000198406"/>
    </source>
</evidence>
<dbReference type="Proteomes" id="UP000198406">
    <property type="component" value="Unassembled WGS sequence"/>
</dbReference>
<feature type="transmembrane region" description="Helical" evidence="7">
    <location>
        <begin position="41"/>
        <end position="60"/>
    </location>
</feature>
<keyword evidence="10" id="KW-1185">Reference proteome</keyword>
<organism evidence="9 10">
    <name type="scientific">Fistulifera solaris</name>
    <name type="common">Oleaginous diatom</name>
    <dbReference type="NCBI Taxonomy" id="1519565"/>
    <lineage>
        <taxon>Eukaryota</taxon>
        <taxon>Sar</taxon>
        <taxon>Stramenopiles</taxon>
        <taxon>Ochrophyta</taxon>
        <taxon>Bacillariophyta</taxon>
        <taxon>Bacillariophyceae</taxon>
        <taxon>Bacillariophycidae</taxon>
        <taxon>Naviculales</taxon>
        <taxon>Naviculaceae</taxon>
        <taxon>Fistulifera</taxon>
    </lineage>
</organism>
<dbReference type="PROSITE" id="PS51503">
    <property type="entry name" value="HIG1"/>
    <property type="match status" value="1"/>
</dbReference>
<evidence type="ECO:0000256" key="7">
    <source>
        <dbReference type="SAM" id="Phobius"/>
    </source>
</evidence>
<dbReference type="InParanoid" id="A0A1Z5JJW1"/>
<dbReference type="AlphaFoldDB" id="A0A1Z5JJW1"/>
<dbReference type="Gene3D" id="6.10.140.1320">
    <property type="match status" value="1"/>
</dbReference>